<evidence type="ECO:0000313" key="2">
    <source>
        <dbReference type="EMBL" id="KAK6748946.1"/>
    </source>
</evidence>
<sequence>MLKVEFLIEFLYEASMDLNKITYFTRNMANYMASYFSTKTEDAQDVEKDKNKTPISALNQQKSAGPGAANAKPSNEEKQPNKTESVKVGEKDENTTPSPATNQQKGANSVPTNETQKPQNVPPLSVNIDQKNKSFISSQYVNKESNLEAYSGISRPLETSGEKGQAAATPLRSQQNEQHSNNDTKPKQQPSPDFQTPTAVQMARSTDPSYETLRGLDNAKVFGDDKSAEAKQQPSPEFKAPSAVQVARSTDPSYETLRGLNNADVFGKNKESNENDEGAYESADALDKTDPFSTHVVASSASGKLRSDQKDMEQLVLCCKSLHRIYEVLHRINDIKKDLW</sequence>
<accession>A0ABR1DHM6</accession>
<feature type="compositionally biased region" description="Polar residues" evidence="1">
    <location>
        <begin position="95"/>
        <end position="119"/>
    </location>
</feature>
<feature type="compositionally biased region" description="Polar residues" evidence="1">
    <location>
        <begin position="187"/>
        <end position="209"/>
    </location>
</feature>
<dbReference type="Pfam" id="PF03057">
    <property type="entry name" value="DUF236"/>
    <property type="match status" value="2"/>
</dbReference>
<proteinExistence type="predicted"/>
<feature type="compositionally biased region" description="Polar residues" evidence="1">
    <location>
        <begin position="53"/>
        <end position="63"/>
    </location>
</feature>
<protein>
    <submittedName>
        <fullName evidence="2">Uncharacterized protein</fullName>
    </submittedName>
</protein>
<organism evidence="2 3">
    <name type="scientific">Necator americanus</name>
    <name type="common">Human hookworm</name>
    <dbReference type="NCBI Taxonomy" id="51031"/>
    <lineage>
        <taxon>Eukaryota</taxon>
        <taxon>Metazoa</taxon>
        <taxon>Ecdysozoa</taxon>
        <taxon>Nematoda</taxon>
        <taxon>Chromadorea</taxon>
        <taxon>Rhabditida</taxon>
        <taxon>Rhabditina</taxon>
        <taxon>Rhabditomorpha</taxon>
        <taxon>Strongyloidea</taxon>
        <taxon>Ancylostomatidae</taxon>
        <taxon>Bunostominae</taxon>
        <taxon>Necator</taxon>
    </lineage>
</organism>
<reference evidence="2 3" key="1">
    <citation type="submission" date="2023-08" db="EMBL/GenBank/DDBJ databases">
        <title>A Necator americanus chromosomal reference genome.</title>
        <authorList>
            <person name="Ilik V."/>
            <person name="Petrzelkova K.J."/>
            <person name="Pardy F."/>
            <person name="Fuh T."/>
            <person name="Niatou-Singa F.S."/>
            <person name="Gouil Q."/>
            <person name="Baker L."/>
            <person name="Ritchie M.E."/>
            <person name="Jex A.R."/>
            <person name="Gazzola D."/>
            <person name="Li H."/>
            <person name="Toshio Fujiwara R."/>
            <person name="Zhan B."/>
            <person name="Aroian R.V."/>
            <person name="Pafco B."/>
            <person name="Schwarz E.M."/>
        </authorList>
    </citation>
    <scope>NUCLEOTIDE SEQUENCE [LARGE SCALE GENOMIC DNA]</scope>
    <source>
        <strain evidence="2 3">Aroian</strain>
        <tissue evidence="2">Whole animal</tissue>
    </source>
</reference>
<feature type="compositionally biased region" description="Basic and acidic residues" evidence="1">
    <location>
        <begin position="74"/>
        <end position="94"/>
    </location>
</feature>
<dbReference type="Proteomes" id="UP001303046">
    <property type="component" value="Unassembled WGS sequence"/>
</dbReference>
<feature type="region of interest" description="Disordered" evidence="1">
    <location>
        <begin position="152"/>
        <end position="288"/>
    </location>
</feature>
<keyword evidence="3" id="KW-1185">Reference proteome</keyword>
<dbReference type="EMBL" id="JAVFWL010000004">
    <property type="protein sequence ID" value="KAK6748946.1"/>
    <property type="molecule type" value="Genomic_DNA"/>
</dbReference>
<name>A0ABR1DHM6_NECAM</name>
<comment type="caution">
    <text evidence="2">The sequence shown here is derived from an EMBL/GenBank/DDBJ whole genome shotgun (WGS) entry which is preliminary data.</text>
</comment>
<evidence type="ECO:0000256" key="1">
    <source>
        <dbReference type="SAM" id="MobiDB-lite"/>
    </source>
</evidence>
<feature type="region of interest" description="Disordered" evidence="1">
    <location>
        <begin position="44"/>
        <end position="130"/>
    </location>
</feature>
<evidence type="ECO:0000313" key="3">
    <source>
        <dbReference type="Proteomes" id="UP001303046"/>
    </source>
</evidence>
<dbReference type="InterPro" id="IPR004296">
    <property type="entry name" value="DUF236"/>
</dbReference>
<gene>
    <name evidence="2" type="primary">Necator_chrIV.g14812</name>
    <name evidence="2" type="ORF">RB195_001517</name>
</gene>